<protein>
    <submittedName>
        <fullName evidence="1">Uncharacterized protein</fullName>
    </submittedName>
</protein>
<proteinExistence type="predicted"/>
<keyword evidence="2" id="KW-1185">Reference proteome</keyword>
<comment type="caution">
    <text evidence="1">The sequence shown here is derived from an EMBL/GenBank/DDBJ whole genome shotgun (WGS) entry which is preliminary data.</text>
</comment>
<dbReference type="EMBL" id="JANAKD010000673">
    <property type="protein sequence ID" value="KAJ3490762.1"/>
    <property type="molecule type" value="Genomic_DNA"/>
</dbReference>
<evidence type="ECO:0000313" key="2">
    <source>
        <dbReference type="Proteomes" id="UP001148737"/>
    </source>
</evidence>
<accession>A0ACC1QRM5</accession>
<evidence type="ECO:0000313" key="1">
    <source>
        <dbReference type="EMBL" id="KAJ3490762.1"/>
    </source>
</evidence>
<reference evidence="1" key="1">
    <citation type="submission" date="2022-07" db="EMBL/GenBank/DDBJ databases">
        <title>Genome Sequence of Lecanicillium saksenae.</title>
        <authorList>
            <person name="Buettner E."/>
        </authorList>
    </citation>
    <scope>NUCLEOTIDE SEQUENCE</scope>
    <source>
        <strain evidence="1">VT-O1</strain>
    </source>
</reference>
<gene>
    <name evidence="1" type="ORF">NLG97_g5718</name>
</gene>
<dbReference type="Proteomes" id="UP001148737">
    <property type="component" value="Unassembled WGS sequence"/>
</dbReference>
<name>A0ACC1QRM5_9HYPO</name>
<organism evidence="1 2">
    <name type="scientific">Lecanicillium saksenae</name>
    <dbReference type="NCBI Taxonomy" id="468837"/>
    <lineage>
        <taxon>Eukaryota</taxon>
        <taxon>Fungi</taxon>
        <taxon>Dikarya</taxon>
        <taxon>Ascomycota</taxon>
        <taxon>Pezizomycotina</taxon>
        <taxon>Sordariomycetes</taxon>
        <taxon>Hypocreomycetidae</taxon>
        <taxon>Hypocreales</taxon>
        <taxon>Cordycipitaceae</taxon>
        <taxon>Lecanicillium</taxon>
    </lineage>
</organism>
<sequence>MKATNAPLSVDDVGQDKALLQDYEHDRDSTEETSFLAEHERNQNLWSRSRSWLWLWLLAAILTVGVISTSIWHYAVSSPRTNMQPKEPQLAIDLHPEDHMFRQPKTLTFQWNITSGYLSPDGTRKQIYLVNGKFPGPLIEARTGDHIIVQVTNSLPDDEGVSLHWHGLQMRGHNAMDGAVGITQCPIPAGQNFTYDFLIGDEEHGTFWWHSHAHLQRADGLYGGLVVHKPTDEKPMSHTREALLLVGDWFHSQQKDVLSIYESHANLKKEPILDGVLVNGQGQHHCRLYDPNPCSSGGPSDLLPILRSAETTRLRIVNTGTIAGLSFAIDDATLKVIEVDGGCPVETLPVRSLGIVYPGERIDALLDWTSPSQNASQLRIKVDEENFKSWHQKLDLDYAFPALPESRNSSIVDPPEGIFQAGNDVHFNLANLTSSSIESNFAEEDESETVLFFVKTMLLNMYHGKPVGHLNATFWKPQEIPLLALNRSSWDDHQNMPFISTSAKPKRVNLIINNNDDGAHAFHLHGNNFYVLSSFQATDRRDIPGNYNPYQPERGARRGWLNYKNPLRKDTVVVPSMGYVWVTFTVDNPGLWLLHCHMMVHQASGMAAGFHVGVEDDYEHLLGQDATALRLCNSK</sequence>